<dbReference type="EMBL" id="CAJVPJ010000102">
    <property type="protein sequence ID" value="CAG8477873.1"/>
    <property type="molecule type" value="Genomic_DNA"/>
</dbReference>
<reference evidence="2" key="1">
    <citation type="submission" date="2021-06" db="EMBL/GenBank/DDBJ databases">
        <authorList>
            <person name="Kallberg Y."/>
            <person name="Tangrot J."/>
            <person name="Rosling A."/>
        </authorList>
    </citation>
    <scope>NUCLEOTIDE SEQUENCE</scope>
    <source>
        <strain evidence="2">IA702</strain>
    </source>
</reference>
<evidence type="ECO:0000313" key="3">
    <source>
        <dbReference type="Proteomes" id="UP000789572"/>
    </source>
</evidence>
<gene>
    <name evidence="2" type="ORF">POCULU_LOCUS1379</name>
</gene>
<dbReference type="OrthoDB" id="286814at2759"/>
<dbReference type="GO" id="GO:0005634">
    <property type="term" value="C:nucleus"/>
    <property type="evidence" value="ECO:0007669"/>
    <property type="project" value="TreeGrafter"/>
</dbReference>
<proteinExistence type="predicted"/>
<name>A0A9N8W7L7_9GLOM</name>
<sequence>MYQGSTRKRSCADEAESQIQNFPSKRPHTTHDTISISSPPLTPHHVRSTSHTPNSTFGDILVYNKLPTLVQSRARKAALVDNLIDLAVEIVEEIWSPFTVNPNVRLVSLKTFIKKLLQGMRVSFSTLQICLLYLVRVQHCIFKRAQTSSRGESKKDPTICARRMFLAALMTAHKYTQDKKYHIRTWSDVSGLSVQEICVNERLFLELLDYKLFVNDEDFKRWCVLLLITIQKIAGEDMDKASICQSEKGKQVMMEFRREIRGMVV</sequence>
<dbReference type="CDD" id="cd20557">
    <property type="entry name" value="CYCLIN_ScPCL1-like"/>
    <property type="match status" value="1"/>
</dbReference>
<organism evidence="2 3">
    <name type="scientific">Paraglomus occultum</name>
    <dbReference type="NCBI Taxonomy" id="144539"/>
    <lineage>
        <taxon>Eukaryota</taxon>
        <taxon>Fungi</taxon>
        <taxon>Fungi incertae sedis</taxon>
        <taxon>Mucoromycota</taxon>
        <taxon>Glomeromycotina</taxon>
        <taxon>Glomeromycetes</taxon>
        <taxon>Paraglomerales</taxon>
        <taxon>Paraglomeraceae</taxon>
        <taxon>Paraglomus</taxon>
    </lineage>
</organism>
<dbReference type="GO" id="GO:0016538">
    <property type="term" value="F:cyclin-dependent protein serine/threonine kinase regulator activity"/>
    <property type="evidence" value="ECO:0007669"/>
    <property type="project" value="TreeGrafter"/>
</dbReference>
<evidence type="ECO:0000313" key="2">
    <source>
        <dbReference type="EMBL" id="CAG8477873.1"/>
    </source>
</evidence>
<dbReference type="GO" id="GO:0000307">
    <property type="term" value="C:cyclin-dependent protein kinase holoenzyme complex"/>
    <property type="evidence" value="ECO:0007669"/>
    <property type="project" value="TreeGrafter"/>
</dbReference>
<evidence type="ECO:0000256" key="1">
    <source>
        <dbReference type="SAM" id="MobiDB-lite"/>
    </source>
</evidence>
<dbReference type="InterPro" id="IPR013922">
    <property type="entry name" value="Cyclin_PHO80-like"/>
</dbReference>
<dbReference type="PANTHER" id="PTHR15615">
    <property type="match status" value="1"/>
</dbReference>
<dbReference type="PANTHER" id="PTHR15615:SF36">
    <property type="entry name" value="PHO85 CYCLIN-5"/>
    <property type="match status" value="1"/>
</dbReference>
<feature type="region of interest" description="Disordered" evidence="1">
    <location>
        <begin position="1"/>
        <end position="52"/>
    </location>
</feature>
<dbReference type="GO" id="GO:0019901">
    <property type="term" value="F:protein kinase binding"/>
    <property type="evidence" value="ECO:0007669"/>
    <property type="project" value="InterPro"/>
</dbReference>
<accession>A0A9N8W7L7</accession>
<dbReference type="Proteomes" id="UP000789572">
    <property type="component" value="Unassembled WGS sequence"/>
</dbReference>
<comment type="caution">
    <text evidence="2">The sequence shown here is derived from an EMBL/GenBank/DDBJ whole genome shotgun (WGS) entry which is preliminary data.</text>
</comment>
<dbReference type="Pfam" id="PF08613">
    <property type="entry name" value="Cyclin"/>
    <property type="match status" value="1"/>
</dbReference>
<protein>
    <submittedName>
        <fullName evidence="2">4622_t:CDS:1</fullName>
    </submittedName>
</protein>
<dbReference type="Gene3D" id="1.10.472.10">
    <property type="entry name" value="Cyclin-like"/>
    <property type="match status" value="1"/>
</dbReference>
<dbReference type="AlphaFoldDB" id="A0A9N8W7L7"/>
<keyword evidence="3" id="KW-1185">Reference proteome</keyword>